<dbReference type="PANTHER" id="PTHR12223">
    <property type="entry name" value="VESICULAR MANNOSE-BINDING LECTIN"/>
    <property type="match status" value="1"/>
</dbReference>
<comment type="caution">
    <text evidence="8">The sequence shown here is derived from an EMBL/GenBank/DDBJ whole genome shotgun (WGS) entry which is preliminary data.</text>
</comment>
<dbReference type="CDD" id="cd07308">
    <property type="entry name" value="lectin_leg-like"/>
    <property type="match status" value="1"/>
</dbReference>
<dbReference type="GO" id="GO:0005793">
    <property type="term" value="C:endoplasmic reticulum-Golgi intermediate compartment"/>
    <property type="evidence" value="ECO:0007669"/>
    <property type="project" value="TreeGrafter"/>
</dbReference>
<evidence type="ECO:0000256" key="2">
    <source>
        <dbReference type="ARBA" id="ARBA00022692"/>
    </source>
</evidence>
<dbReference type="GO" id="GO:0030134">
    <property type="term" value="C:COPII-coated ER to Golgi transport vesicle"/>
    <property type="evidence" value="ECO:0007669"/>
    <property type="project" value="TreeGrafter"/>
</dbReference>
<keyword evidence="5 6" id="KW-0472">Membrane</keyword>
<gene>
    <name evidence="8" type="ORF">AV274_5088</name>
</gene>
<dbReference type="InterPro" id="IPR013320">
    <property type="entry name" value="ConA-like_dom_sf"/>
</dbReference>
<dbReference type="GO" id="GO:0000139">
    <property type="term" value="C:Golgi membrane"/>
    <property type="evidence" value="ECO:0007669"/>
    <property type="project" value="TreeGrafter"/>
</dbReference>
<accession>A0A196SAW2</accession>
<feature type="transmembrane region" description="Helical" evidence="6">
    <location>
        <begin position="410"/>
        <end position="429"/>
    </location>
</feature>
<keyword evidence="4 6" id="KW-1133">Transmembrane helix</keyword>
<dbReference type="AlphaFoldDB" id="A0A196SAW2"/>
<dbReference type="InterPro" id="IPR051136">
    <property type="entry name" value="Intracellular_Lectin-GPT"/>
</dbReference>
<evidence type="ECO:0000256" key="4">
    <source>
        <dbReference type="ARBA" id="ARBA00022989"/>
    </source>
</evidence>
<evidence type="ECO:0000256" key="3">
    <source>
        <dbReference type="ARBA" id="ARBA00022729"/>
    </source>
</evidence>
<evidence type="ECO:0000313" key="8">
    <source>
        <dbReference type="EMBL" id="OAO13242.1"/>
    </source>
</evidence>
<evidence type="ECO:0000313" key="9">
    <source>
        <dbReference type="Proteomes" id="UP000078348"/>
    </source>
</evidence>
<evidence type="ECO:0000256" key="1">
    <source>
        <dbReference type="ARBA" id="ARBA00004479"/>
    </source>
</evidence>
<proteinExistence type="predicted"/>
<dbReference type="GO" id="GO:0006888">
    <property type="term" value="P:endoplasmic reticulum to Golgi vesicle-mediated transport"/>
    <property type="evidence" value="ECO:0007669"/>
    <property type="project" value="TreeGrafter"/>
</dbReference>
<dbReference type="Pfam" id="PF03388">
    <property type="entry name" value="Lectin_leg-like"/>
    <property type="match status" value="1"/>
</dbReference>
<name>A0A196SAW2_BLAHN</name>
<dbReference type="SUPFAM" id="SSF49899">
    <property type="entry name" value="Concanavalin A-like lectins/glucanases"/>
    <property type="match status" value="1"/>
</dbReference>
<evidence type="ECO:0000256" key="6">
    <source>
        <dbReference type="SAM" id="Phobius"/>
    </source>
</evidence>
<protein>
    <submittedName>
        <fullName evidence="8">Lectin</fullName>
    </submittedName>
</protein>
<keyword evidence="3" id="KW-0732">Signal</keyword>
<dbReference type="Proteomes" id="UP000078348">
    <property type="component" value="Unassembled WGS sequence"/>
</dbReference>
<keyword evidence="2 6" id="KW-0812">Transmembrane</keyword>
<feature type="domain" description="L-type lectin-like" evidence="7">
    <location>
        <begin position="32"/>
        <end position="267"/>
    </location>
</feature>
<dbReference type="PROSITE" id="PS51328">
    <property type="entry name" value="L_LECTIN_LIKE"/>
    <property type="match status" value="1"/>
</dbReference>
<dbReference type="OrthoDB" id="270293at2759"/>
<organism evidence="8 9">
    <name type="scientific">Blastocystis sp. subtype 1 (strain ATCC 50177 / NandII)</name>
    <dbReference type="NCBI Taxonomy" id="478820"/>
    <lineage>
        <taxon>Eukaryota</taxon>
        <taxon>Sar</taxon>
        <taxon>Stramenopiles</taxon>
        <taxon>Bigyra</taxon>
        <taxon>Opalozoa</taxon>
        <taxon>Opalinata</taxon>
        <taxon>Blastocystidae</taxon>
        <taxon>Blastocystis</taxon>
    </lineage>
</organism>
<dbReference type="InterPro" id="IPR005052">
    <property type="entry name" value="Lectin_leg"/>
</dbReference>
<evidence type="ECO:0000259" key="7">
    <source>
        <dbReference type="PROSITE" id="PS51328"/>
    </source>
</evidence>
<sequence length="441" mass="49857">MNLAACLSKKQARMKSRFAVLAALLIVNAVAFQVSDKLSFSPPFDAFDSQGNRYITNWKSDGDAFINEYFVRLTPDRQSKSGYLWSKEVFGDGEFVTTIKFRISGQGANLFGDGFSVFFVQSSTHQNGKMFGTNDVFYGFAIAFSTFKNTEFSRYHRDISLYVGDGETGAYVQDKDHAGCYSRYRFHEKRQDFSVDNYAVVKIGYSAKTGFVRVAIDEKNTGNFHICLNERVDLKPDWWRSAHLGISSSTGQLADNHDILSVETVEGLGNPDEVTADMSAEKQQSAKKDSAFFSALLAEQHVDTSKLSETEKTLLRVMEKLVVQQEADVSKLKREVEHTLVAVDDSLNNMIKKLRERGDLSDNRIAELESSLKNKIQSRLSEDMEQRLKLLEHAFDESVKQEVKKSSGTWIVPFLLLVVVIVAVMGFSFNKYRYLKKTHVL</sequence>
<keyword evidence="9" id="KW-1185">Reference proteome</keyword>
<dbReference type="EMBL" id="LXWW01000437">
    <property type="protein sequence ID" value="OAO13242.1"/>
    <property type="molecule type" value="Genomic_DNA"/>
</dbReference>
<comment type="subcellular location">
    <subcellularLocation>
        <location evidence="1">Membrane</location>
        <topology evidence="1">Single-pass type I membrane protein</topology>
    </subcellularLocation>
</comment>
<dbReference type="STRING" id="478820.A0A196SAW2"/>
<evidence type="ECO:0000256" key="5">
    <source>
        <dbReference type="ARBA" id="ARBA00023136"/>
    </source>
</evidence>
<reference evidence="8 9" key="1">
    <citation type="submission" date="2016-05" db="EMBL/GenBank/DDBJ databases">
        <title>Nuclear genome of Blastocystis sp. subtype 1 NandII.</title>
        <authorList>
            <person name="Gentekaki E."/>
            <person name="Curtis B."/>
            <person name="Stairs C."/>
            <person name="Eme L."/>
            <person name="Herman E."/>
            <person name="Klimes V."/>
            <person name="Arias M.C."/>
            <person name="Elias M."/>
            <person name="Hilliou F."/>
            <person name="Klute M."/>
            <person name="Malik S.-B."/>
            <person name="Pightling A."/>
            <person name="Rachubinski R."/>
            <person name="Salas D."/>
            <person name="Schlacht A."/>
            <person name="Suga H."/>
            <person name="Archibald J."/>
            <person name="Ball S.G."/>
            <person name="Clark G."/>
            <person name="Dacks J."/>
            <person name="Van Der Giezen M."/>
            <person name="Tsaousis A."/>
            <person name="Roger A."/>
        </authorList>
    </citation>
    <scope>NUCLEOTIDE SEQUENCE [LARGE SCALE GENOMIC DNA]</scope>
    <source>
        <strain evidence="9">ATCC 50177 / NandII</strain>
    </source>
</reference>
<dbReference type="GO" id="GO:0005789">
    <property type="term" value="C:endoplasmic reticulum membrane"/>
    <property type="evidence" value="ECO:0007669"/>
    <property type="project" value="TreeGrafter"/>
</dbReference>
<dbReference type="PANTHER" id="PTHR12223:SF28">
    <property type="entry name" value="LECTIN, MANNOSE BINDING 1 LIKE"/>
    <property type="match status" value="1"/>
</dbReference>
<dbReference type="Gene3D" id="2.60.120.200">
    <property type="match status" value="1"/>
</dbReference>
<dbReference type="GO" id="GO:0005537">
    <property type="term" value="F:D-mannose binding"/>
    <property type="evidence" value="ECO:0007669"/>
    <property type="project" value="TreeGrafter"/>
</dbReference>